<keyword evidence="3" id="KW-1185">Reference proteome</keyword>
<evidence type="ECO:0000313" key="2">
    <source>
        <dbReference type="EMBL" id="SJL13460.1"/>
    </source>
</evidence>
<reference evidence="3" key="1">
    <citation type="journal article" date="2017" name="Nat. Ecol. Evol.">
        <title>Genome expansion and lineage-specific genetic innovations in the forest pathogenic fungi Armillaria.</title>
        <authorList>
            <person name="Sipos G."/>
            <person name="Prasanna A.N."/>
            <person name="Walter M.C."/>
            <person name="O'Connor E."/>
            <person name="Balint B."/>
            <person name="Krizsan K."/>
            <person name="Kiss B."/>
            <person name="Hess J."/>
            <person name="Varga T."/>
            <person name="Slot J."/>
            <person name="Riley R."/>
            <person name="Boka B."/>
            <person name="Rigling D."/>
            <person name="Barry K."/>
            <person name="Lee J."/>
            <person name="Mihaltcheva S."/>
            <person name="LaButti K."/>
            <person name="Lipzen A."/>
            <person name="Waldron R."/>
            <person name="Moloney N.M."/>
            <person name="Sperisen C."/>
            <person name="Kredics L."/>
            <person name="Vagvoelgyi C."/>
            <person name="Patrignani A."/>
            <person name="Fitzpatrick D."/>
            <person name="Nagy I."/>
            <person name="Doyle S."/>
            <person name="Anderson J.B."/>
            <person name="Grigoriev I.V."/>
            <person name="Gueldener U."/>
            <person name="Muensterkoetter M."/>
            <person name="Nagy L.G."/>
        </authorList>
    </citation>
    <scope>NUCLEOTIDE SEQUENCE [LARGE SCALE GENOMIC DNA]</scope>
    <source>
        <strain evidence="3">C18/9</strain>
    </source>
</reference>
<evidence type="ECO:0000313" key="3">
    <source>
        <dbReference type="Proteomes" id="UP000219338"/>
    </source>
</evidence>
<evidence type="ECO:0000256" key="1">
    <source>
        <dbReference type="SAM" id="MobiDB-lite"/>
    </source>
</evidence>
<dbReference type="Proteomes" id="UP000219338">
    <property type="component" value="Unassembled WGS sequence"/>
</dbReference>
<dbReference type="EMBL" id="FUEG01000020">
    <property type="protein sequence ID" value="SJL13460.1"/>
    <property type="molecule type" value="Genomic_DNA"/>
</dbReference>
<accession>A0A284RXI4</accession>
<organism evidence="2 3">
    <name type="scientific">Armillaria ostoyae</name>
    <name type="common">Armillaria root rot fungus</name>
    <dbReference type="NCBI Taxonomy" id="47428"/>
    <lineage>
        <taxon>Eukaryota</taxon>
        <taxon>Fungi</taxon>
        <taxon>Dikarya</taxon>
        <taxon>Basidiomycota</taxon>
        <taxon>Agaricomycotina</taxon>
        <taxon>Agaricomycetes</taxon>
        <taxon>Agaricomycetidae</taxon>
        <taxon>Agaricales</taxon>
        <taxon>Marasmiineae</taxon>
        <taxon>Physalacriaceae</taxon>
        <taxon>Armillaria</taxon>
    </lineage>
</organism>
<feature type="compositionally biased region" description="Basic and acidic residues" evidence="1">
    <location>
        <begin position="173"/>
        <end position="183"/>
    </location>
</feature>
<dbReference type="AlphaFoldDB" id="A0A284RXI4"/>
<proteinExistence type="predicted"/>
<protein>
    <submittedName>
        <fullName evidence="2">Uncharacterized protein</fullName>
    </submittedName>
</protein>
<sequence length="211" mass="23629">MLPHFGEYVAFKLDPVASLEALNDPEAEVSKACKALETKTDVSYVTHSRTQCRVRNDVIIGGAWPQPKYGLSNEDQVLLNGDYFDEDSDRRELLKTEQKPLANDSSIGDNVAADVSDGRETPPVTLALERDTESQYCQSINDPWDFFRELEALKRIEEDYSERVKAKTQTAIDRARQRDEELNARLQSKMPKRVTSGDGGSDSAVDDGVLD</sequence>
<gene>
    <name evidence="2" type="ORF">ARMOST_16904</name>
</gene>
<dbReference type="OrthoDB" id="3053346at2759"/>
<feature type="region of interest" description="Disordered" evidence="1">
    <location>
        <begin position="167"/>
        <end position="211"/>
    </location>
</feature>
<name>A0A284RXI4_ARMOS</name>